<dbReference type="PANTHER" id="PTHR43581">
    <property type="entry name" value="ATP/GTP PHOSPHATASE"/>
    <property type="match status" value="1"/>
</dbReference>
<dbReference type="Pfam" id="PF13304">
    <property type="entry name" value="AAA_21"/>
    <property type="match status" value="1"/>
</dbReference>
<dbReference type="GO" id="GO:0005524">
    <property type="term" value="F:ATP binding"/>
    <property type="evidence" value="ECO:0007669"/>
    <property type="project" value="InterPro"/>
</dbReference>
<dbReference type="PANTHER" id="PTHR43581:SF2">
    <property type="entry name" value="EXCINUCLEASE ATPASE SUBUNIT"/>
    <property type="match status" value="1"/>
</dbReference>
<organism evidence="2 3">
    <name type="scientific">Brachyspira aalborgi</name>
    <dbReference type="NCBI Taxonomy" id="29522"/>
    <lineage>
        <taxon>Bacteria</taxon>
        <taxon>Pseudomonadati</taxon>
        <taxon>Spirochaetota</taxon>
        <taxon>Spirochaetia</taxon>
        <taxon>Brachyspirales</taxon>
        <taxon>Brachyspiraceae</taxon>
        <taxon>Brachyspira</taxon>
    </lineage>
</organism>
<evidence type="ECO:0000259" key="1">
    <source>
        <dbReference type="Pfam" id="PF13304"/>
    </source>
</evidence>
<name>A0A5C8CET5_9SPIR</name>
<gene>
    <name evidence="2" type="ORF">EPJ80_07595</name>
</gene>
<accession>A0A5C8CET5</accession>
<feature type="domain" description="ATPase AAA-type core" evidence="1">
    <location>
        <begin position="24"/>
        <end position="299"/>
    </location>
</feature>
<proteinExistence type="predicted"/>
<comment type="caution">
    <text evidence="2">The sequence shown here is derived from an EMBL/GenBank/DDBJ whole genome shotgun (WGS) entry which is preliminary data.</text>
</comment>
<dbReference type="AlphaFoldDB" id="A0A5C8CET5"/>
<dbReference type="InterPro" id="IPR027417">
    <property type="entry name" value="P-loop_NTPase"/>
</dbReference>
<dbReference type="InterPro" id="IPR003959">
    <property type="entry name" value="ATPase_AAA_core"/>
</dbReference>
<evidence type="ECO:0000313" key="3">
    <source>
        <dbReference type="Proteomes" id="UP000325116"/>
    </source>
</evidence>
<dbReference type="RefSeq" id="WP_147758520.1">
    <property type="nucleotide sequence ID" value="NZ_SAXT01000005.1"/>
</dbReference>
<dbReference type="SUPFAM" id="SSF52540">
    <property type="entry name" value="P-loop containing nucleoside triphosphate hydrolases"/>
    <property type="match status" value="1"/>
</dbReference>
<sequence>MIKCFKIKEYRQFESAKFDNFSNINLFIGENDTGKTTILKFLYANCSELREIVDNGEKDISVYSSLDKYKSKIKIHFGNSSNVSMNFAQTETAIVGLNHAKTIRLGLNYANEYDFDFTISNSKNEIITSKENVNDFNYDYKALFIPAKEILSIMNSIAYLKSKGISDFDDSYNDIVFEILTQKNVDEANFLEVFKNKSKYDFYNGKVKMLNNGNKKVVYYRNDGEVYDINFVAEGIKKLGIFPILHNTGNLTKKTVLFIDEPENSLHPKLVREFMRLLVDISKDEVQIFMASHNSFVLNQLSNIAEIDNYPINVYFFLKDKENINKVNIEGPFDLSKEFPDNSITDEAYSMFKESVNVSK</sequence>
<reference evidence="2 3" key="1">
    <citation type="journal article" date="1992" name="Lakartidningen">
        <title>[Penicillin V and not amoxicillin is the first choice preparation in acute otitis].</title>
        <authorList>
            <person name="Kamme C."/>
            <person name="Lundgren K."/>
            <person name="Prellner K."/>
        </authorList>
    </citation>
    <scope>NUCLEOTIDE SEQUENCE [LARGE SCALE GENOMIC DNA]</scope>
    <source>
        <strain evidence="2 3">W1</strain>
    </source>
</reference>
<dbReference type="InterPro" id="IPR051396">
    <property type="entry name" value="Bact_Antivir_Def_Nuclease"/>
</dbReference>
<dbReference type="Proteomes" id="UP000325116">
    <property type="component" value="Unassembled WGS sequence"/>
</dbReference>
<evidence type="ECO:0000313" key="2">
    <source>
        <dbReference type="EMBL" id="TXJ11577.1"/>
    </source>
</evidence>
<protein>
    <recommendedName>
        <fullName evidence="1">ATPase AAA-type core domain-containing protein</fullName>
    </recommendedName>
</protein>
<dbReference type="Gene3D" id="3.40.50.300">
    <property type="entry name" value="P-loop containing nucleotide triphosphate hydrolases"/>
    <property type="match status" value="1"/>
</dbReference>
<dbReference type="GO" id="GO:0016887">
    <property type="term" value="F:ATP hydrolysis activity"/>
    <property type="evidence" value="ECO:0007669"/>
    <property type="project" value="InterPro"/>
</dbReference>
<dbReference type="EMBL" id="SAXT01000005">
    <property type="protein sequence ID" value="TXJ11577.1"/>
    <property type="molecule type" value="Genomic_DNA"/>
</dbReference>